<sequence length="353" mass="40133">FHRAKFGLLNQLLRGVPWDRVLEGKGAQDSWSAFKDHFLQAQDQSVPLVRKSSKGARRPAWLKKELLGKLKWKRKIYRSWKEGLVTWEEYRAVVRECREAIRKAKASLELNLASQVKDNRKGFFKYIANKTNTRGNIGPLLNEVGALVTEDIKKAEVLNAFFASVFTPAGFPHEPQNHIASEEVKIKEVSATVDEDWVRDQLSNLDIHKSMGPDGMHPRVLRELAEVIARPLSIIFAKSWETGEVPEDWRIANVTPVYKKGKKEDPGNYRPVSLTSIPGKVMEQLVLVTISRHIKDMGVIKSSQHGFIKGKSCLTNLIAFYDEITRWIDDGRAVDVVYLDFSKAFDTVSHSIL</sequence>
<comment type="caution">
    <text evidence="2">The sequence shown here is derived from an EMBL/GenBank/DDBJ whole genome shotgun (WGS) entry which is preliminary data.</text>
</comment>
<dbReference type="GO" id="GO:0061343">
    <property type="term" value="P:cell adhesion involved in heart morphogenesis"/>
    <property type="evidence" value="ECO:0007669"/>
    <property type="project" value="TreeGrafter"/>
</dbReference>
<dbReference type="GO" id="GO:0007508">
    <property type="term" value="P:larval heart development"/>
    <property type="evidence" value="ECO:0007669"/>
    <property type="project" value="TreeGrafter"/>
</dbReference>
<dbReference type="Pfam" id="PF00078">
    <property type="entry name" value="RVT_1"/>
    <property type="match status" value="1"/>
</dbReference>
<dbReference type="Proteomes" id="UP000640999">
    <property type="component" value="Unassembled WGS sequence"/>
</dbReference>
<dbReference type="PANTHER" id="PTHR33395">
    <property type="entry name" value="TRANSCRIPTASE, PUTATIVE-RELATED-RELATED"/>
    <property type="match status" value="1"/>
</dbReference>
<evidence type="ECO:0000259" key="1">
    <source>
        <dbReference type="Pfam" id="PF00078"/>
    </source>
</evidence>
<dbReference type="EMBL" id="WEIW01011022">
    <property type="protein sequence ID" value="NWH42535.1"/>
    <property type="molecule type" value="Genomic_DNA"/>
</dbReference>
<reference evidence="2" key="1">
    <citation type="submission" date="2019-10" db="EMBL/GenBank/DDBJ databases">
        <title>Bird 10,000 Genomes (B10K) Project - Family phase.</title>
        <authorList>
            <person name="Zhang G."/>
        </authorList>
    </citation>
    <scope>NUCLEOTIDE SEQUENCE</scope>
    <source>
        <strain evidence="2">B10K-IZ-033-78</strain>
        <tissue evidence="2">Muscle</tissue>
    </source>
</reference>
<protein>
    <submittedName>
        <fullName evidence="2">RTXE polymerase</fullName>
    </submittedName>
</protein>
<accession>A0A850VDG2</accession>
<feature type="domain" description="Reverse transcriptase" evidence="1">
    <location>
        <begin position="262"/>
        <end position="352"/>
    </location>
</feature>
<dbReference type="AlphaFoldDB" id="A0A850VDG2"/>
<evidence type="ECO:0000313" key="2">
    <source>
        <dbReference type="EMBL" id="NWH42535.1"/>
    </source>
</evidence>
<dbReference type="GO" id="GO:0031012">
    <property type="term" value="C:extracellular matrix"/>
    <property type="evidence" value="ECO:0007669"/>
    <property type="project" value="TreeGrafter"/>
</dbReference>
<proteinExistence type="predicted"/>
<gene>
    <name evidence="2" type="ORF">CHLHAR_R15570</name>
</gene>
<organism evidence="2 3">
    <name type="scientific">Chloropsis hardwickii</name>
    <dbReference type="NCBI Taxonomy" id="667144"/>
    <lineage>
        <taxon>Eukaryota</taxon>
        <taxon>Metazoa</taxon>
        <taxon>Chordata</taxon>
        <taxon>Craniata</taxon>
        <taxon>Vertebrata</taxon>
        <taxon>Euteleostomi</taxon>
        <taxon>Archelosauria</taxon>
        <taxon>Archosauria</taxon>
        <taxon>Dinosauria</taxon>
        <taxon>Saurischia</taxon>
        <taxon>Theropoda</taxon>
        <taxon>Coelurosauria</taxon>
        <taxon>Aves</taxon>
        <taxon>Neognathae</taxon>
        <taxon>Neoaves</taxon>
        <taxon>Telluraves</taxon>
        <taxon>Australaves</taxon>
        <taxon>Passeriformes</taxon>
        <taxon>Corvoidea</taxon>
        <taxon>Irenidae</taxon>
        <taxon>Chloropsis</taxon>
    </lineage>
</organism>
<dbReference type="CDD" id="cd01650">
    <property type="entry name" value="RT_nLTR_like"/>
    <property type="match status" value="1"/>
</dbReference>
<keyword evidence="3" id="KW-1185">Reference proteome</keyword>
<evidence type="ECO:0000313" key="3">
    <source>
        <dbReference type="Proteomes" id="UP000640999"/>
    </source>
</evidence>
<dbReference type="OrthoDB" id="416454at2759"/>
<dbReference type="PANTHER" id="PTHR33395:SF22">
    <property type="entry name" value="REVERSE TRANSCRIPTASE DOMAIN-CONTAINING PROTEIN"/>
    <property type="match status" value="1"/>
</dbReference>
<feature type="non-terminal residue" evidence="2">
    <location>
        <position position="353"/>
    </location>
</feature>
<dbReference type="InterPro" id="IPR000477">
    <property type="entry name" value="RT_dom"/>
</dbReference>
<feature type="non-terminal residue" evidence="2">
    <location>
        <position position="1"/>
    </location>
</feature>
<name>A0A850VDG2_9CORV</name>